<evidence type="ECO:0000313" key="12">
    <source>
        <dbReference type="Proteomes" id="UP000006671"/>
    </source>
</evidence>
<dbReference type="InParanoid" id="D2VS06"/>
<feature type="domain" description="PAS" evidence="9">
    <location>
        <begin position="670"/>
        <end position="736"/>
    </location>
</feature>
<dbReference type="InterPro" id="IPR029787">
    <property type="entry name" value="Nucleotide_cyclase"/>
</dbReference>
<dbReference type="OMA" id="INMEASQ"/>
<dbReference type="PANTHER" id="PTHR11920">
    <property type="entry name" value="GUANYLYL CYCLASE"/>
    <property type="match status" value="1"/>
</dbReference>
<evidence type="ECO:0000256" key="2">
    <source>
        <dbReference type="ARBA" id="ARBA00022692"/>
    </source>
</evidence>
<dbReference type="PANTHER" id="PTHR11920:SF335">
    <property type="entry name" value="GUANYLATE CYCLASE"/>
    <property type="match status" value="1"/>
</dbReference>
<keyword evidence="4 8" id="KW-1133">Transmembrane helix</keyword>
<dbReference type="Pfam" id="PF00211">
    <property type="entry name" value="Guanylate_cyc"/>
    <property type="match status" value="1"/>
</dbReference>
<name>D2VS06_NAEGR</name>
<comment type="subcellular location">
    <subcellularLocation>
        <location evidence="1">Membrane</location>
    </subcellularLocation>
</comment>
<dbReference type="AlphaFoldDB" id="D2VS06"/>
<evidence type="ECO:0000256" key="6">
    <source>
        <dbReference type="ARBA" id="ARBA00023239"/>
    </source>
</evidence>
<evidence type="ECO:0000313" key="11">
    <source>
        <dbReference type="EMBL" id="EFC40264.1"/>
    </source>
</evidence>
<keyword evidence="2 8" id="KW-0812">Transmembrane</keyword>
<evidence type="ECO:0000256" key="1">
    <source>
        <dbReference type="ARBA" id="ARBA00004370"/>
    </source>
</evidence>
<keyword evidence="6 7" id="KW-0456">Lyase</keyword>
<dbReference type="GO" id="GO:0035556">
    <property type="term" value="P:intracellular signal transduction"/>
    <property type="evidence" value="ECO:0007669"/>
    <property type="project" value="InterPro"/>
</dbReference>
<evidence type="ECO:0000256" key="3">
    <source>
        <dbReference type="ARBA" id="ARBA00022741"/>
    </source>
</evidence>
<dbReference type="SUPFAM" id="SSF55073">
    <property type="entry name" value="Nucleotide cyclase"/>
    <property type="match status" value="1"/>
</dbReference>
<evidence type="ECO:0000256" key="5">
    <source>
        <dbReference type="ARBA" id="ARBA00023136"/>
    </source>
</evidence>
<dbReference type="InterPro" id="IPR001054">
    <property type="entry name" value="A/G_cyclase"/>
</dbReference>
<dbReference type="CDD" id="cd07302">
    <property type="entry name" value="CHD"/>
    <property type="match status" value="1"/>
</dbReference>
<evidence type="ECO:0000259" key="10">
    <source>
        <dbReference type="PROSITE" id="PS50125"/>
    </source>
</evidence>
<dbReference type="InterPro" id="IPR035965">
    <property type="entry name" value="PAS-like_dom_sf"/>
</dbReference>
<feature type="domain" description="Guanylate cyclase" evidence="10">
    <location>
        <begin position="837"/>
        <end position="970"/>
    </location>
</feature>
<dbReference type="GO" id="GO:0016849">
    <property type="term" value="F:phosphorus-oxygen lyase activity"/>
    <property type="evidence" value="ECO:0007669"/>
    <property type="project" value="InterPro"/>
</dbReference>
<feature type="transmembrane region" description="Helical" evidence="8">
    <location>
        <begin position="20"/>
        <end position="41"/>
    </location>
</feature>
<dbReference type="InterPro" id="IPR000014">
    <property type="entry name" value="PAS"/>
</dbReference>
<dbReference type="SMART" id="SM00044">
    <property type="entry name" value="CYCc"/>
    <property type="match status" value="1"/>
</dbReference>
<evidence type="ECO:0000259" key="9">
    <source>
        <dbReference type="PROSITE" id="PS50112"/>
    </source>
</evidence>
<dbReference type="PROSITE" id="PS00452">
    <property type="entry name" value="GUANYLATE_CYCLASE_1"/>
    <property type="match status" value="1"/>
</dbReference>
<accession>D2VS06</accession>
<dbReference type="Proteomes" id="UP000006671">
    <property type="component" value="Unassembled WGS sequence"/>
</dbReference>
<dbReference type="VEuPathDB" id="AmoebaDB:NAEGRDRAFT_59061"/>
<dbReference type="InterPro" id="IPR050401">
    <property type="entry name" value="Cyclic_nucleotide_synthase"/>
</dbReference>
<dbReference type="Gene3D" id="3.30.70.1230">
    <property type="entry name" value="Nucleotide cyclase"/>
    <property type="match status" value="1"/>
</dbReference>
<dbReference type="GO" id="GO:0016020">
    <property type="term" value="C:membrane"/>
    <property type="evidence" value="ECO:0007669"/>
    <property type="project" value="UniProtKB-SubCell"/>
</dbReference>
<dbReference type="SMART" id="SM00091">
    <property type="entry name" value="PAS"/>
    <property type="match status" value="1"/>
</dbReference>
<comment type="similarity">
    <text evidence="7">Belongs to the adenylyl cyclase class-4/guanylyl cyclase family.</text>
</comment>
<feature type="transmembrane region" description="Helical" evidence="8">
    <location>
        <begin position="53"/>
        <end position="81"/>
    </location>
</feature>
<evidence type="ECO:0000256" key="7">
    <source>
        <dbReference type="RuleBase" id="RU000405"/>
    </source>
</evidence>
<evidence type="ECO:0000256" key="8">
    <source>
        <dbReference type="SAM" id="Phobius"/>
    </source>
</evidence>
<dbReference type="RefSeq" id="XP_002673008.1">
    <property type="nucleotide sequence ID" value="XM_002672962.1"/>
</dbReference>
<dbReference type="OrthoDB" id="60033at2759"/>
<dbReference type="SUPFAM" id="SSF55785">
    <property type="entry name" value="PYP-like sensor domain (PAS domain)"/>
    <property type="match status" value="1"/>
</dbReference>
<dbReference type="PROSITE" id="PS50125">
    <property type="entry name" value="GUANYLATE_CYCLASE_2"/>
    <property type="match status" value="1"/>
</dbReference>
<dbReference type="Gene3D" id="3.30.450.20">
    <property type="entry name" value="PAS domain"/>
    <property type="match status" value="1"/>
</dbReference>
<keyword evidence="12" id="KW-1185">Reference proteome</keyword>
<evidence type="ECO:0000256" key="4">
    <source>
        <dbReference type="ARBA" id="ARBA00022989"/>
    </source>
</evidence>
<dbReference type="CDD" id="cd00130">
    <property type="entry name" value="PAS"/>
    <property type="match status" value="1"/>
</dbReference>
<keyword evidence="5 8" id="KW-0472">Membrane</keyword>
<dbReference type="InterPro" id="IPR018297">
    <property type="entry name" value="A/G_cyclase_CS"/>
</dbReference>
<protein>
    <submittedName>
        <fullName evidence="11">Predicted protein</fullName>
    </submittedName>
</protein>
<dbReference type="EMBL" id="GG738893">
    <property type="protein sequence ID" value="EFC40264.1"/>
    <property type="molecule type" value="Genomic_DNA"/>
</dbReference>
<dbReference type="Pfam" id="PF13426">
    <property type="entry name" value="PAS_9"/>
    <property type="match status" value="1"/>
</dbReference>
<gene>
    <name evidence="11" type="ORF">NAEGRDRAFT_59061</name>
</gene>
<dbReference type="GO" id="GO:0000166">
    <property type="term" value="F:nucleotide binding"/>
    <property type="evidence" value="ECO:0007669"/>
    <property type="project" value="UniProtKB-KW"/>
</dbReference>
<dbReference type="PROSITE" id="PS50112">
    <property type="entry name" value="PAS"/>
    <property type="match status" value="1"/>
</dbReference>
<dbReference type="GeneID" id="8854695"/>
<dbReference type="eggNOG" id="KOG1023">
    <property type="taxonomic scope" value="Eukaryota"/>
</dbReference>
<sequence length="1061" mass="120220">MMIVHGKSCHFFKRMDNSLFMGVLAARFGTSLGSFVNSLITTPLINMPNSESFSLYIGFSTTIGLALMFALIGFVAIEIYTRIVVKLIRDMTLTDFLGLIHSNQPLNIHKSKKAIMNYMETKAQIYIQTFKLKNTLHQLTMFFRFANKSTYEIYSGVQGDDGLDIYLSDKDLSLIYLKTLYNRKSREIDLLYNLSTLMAYDHFGDDECHTPKALQVMNRVCKKSSFWNHLDYHYRAKEIQQYATDTGTADASQENDAKMLLLKENQDKLLCLHRDFWKEMINEPVKLSSVQKICEKISDISEECEETFMEALSDRKNKAYLRMYATYVELFHFDKDLAQAIHMEANQLDQEMKVTQSINKIKKKQVVPSASRSSLKSLFRSRTRIRESMTDQMSDAGSDVSNQIPNGFTEHFDQFDDSASVAGDNNAPEAAEQKKDYLFRNALKARRPEGVNQELIYGDVTKPDDDPVIGLYPSLDKLLKQGVDNCTLYLEQHNLTLTLKTKIQYCTGIDKVMTDFLTTITQTSENTRDFYTKQNAVFAANGTILDPTEIFMEHYKLNVMSHPLNDKLLIFMNEFVRVSSELSLILLLIFTCLGFLLTAVIGRLILAMIKNKSNQLYHTRMLMNYIPVEMLDRNEKLKNVALFNSFPNALVEKLNRKGKEGSSESGFNGVANIINSSVDGSALLNESGDIEIFNPAAHRMFNSTSVDVLGTKLCSLFEESIQETIRKTFESIIEQSKKSYNSGGNGLAQETLEAECMRRNQTKFPAKISLFTTHLSDRGTIVVCTIKDVTSEKKQQALLADEKKHSDNLLKNILPENVASRLKKGETFIAEKLSDITCFFSDMVGFTKISSTMQATELVKMLNAVVNGFDNLTELYDLEKIKTIGDAYFCVGGLHGSSDHPERMLKFAMSTFQVINDFNSGKFGVILENDNQLDIRIGINTGSALAGVIGTKKFAYDLWGDTINTASRMESTGQPGRVQISRSTYERVYDMGLEFEEKRVEVKGKGIMQSYLLSARHHISTKVDLIIPIEQKTLQDYEIDNEPLEQLKLDNNTSSSQNSME</sequence>
<proteinExistence type="inferred from homology"/>
<dbReference type="KEGG" id="ngr:NAEGRDRAFT_59061"/>
<keyword evidence="3" id="KW-0547">Nucleotide-binding</keyword>
<reference evidence="11 12" key="1">
    <citation type="journal article" date="2010" name="Cell">
        <title>The genome of Naegleria gruberi illuminates early eukaryotic versatility.</title>
        <authorList>
            <person name="Fritz-Laylin L.K."/>
            <person name="Prochnik S.E."/>
            <person name="Ginger M.L."/>
            <person name="Dacks J.B."/>
            <person name="Carpenter M.L."/>
            <person name="Field M.C."/>
            <person name="Kuo A."/>
            <person name="Paredez A."/>
            <person name="Chapman J."/>
            <person name="Pham J."/>
            <person name="Shu S."/>
            <person name="Neupane R."/>
            <person name="Cipriano M."/>
            <person name="Mancuso J."/>
            <person name="Tu H."/>
            <person name="Salamov A."/>
            <person name="Lindquist E."/>
            <person name="Shapiro H."/>
            <person name="Lucas S."/>
            <person name="Grigoriev I.V."/>
            <person name="Cande W.Z."/>
            <person name="Fulton C."/>
            <person name="Rokhsar D.S."/>
            <person name="Dawson S.C."/>
        </authorList>
    </citation>
    <scope>NUCLEOTIDE SEQUENCE [LARGE SCALE GENOMIC DNA]</scope>
    <source>
        <strain evidence="11 12">NEG-M</strain>
    </source>
</reference>
<dbReference type="GO" id="GO:0009190">
    <property type="term" value="P:cyclic nucleotide biosynthetic process"/>
    <property type="evidence" value="ECO:0007669"/>
    <property type="project" value="InterPro"/>
</dbReference>
<organism evidence="12">
    <name type="scientific">Naegleria gruberi</name>
    <name type="common">Amoeba</name>
    <dbReference type="NCBI Taxonomy" id="5762"/>
    <lineage>
        <taxon>Eukaryota</taxon>
        <taxon>Discoba</taxon>
        <taxon>Heterolobosea</taxon>
        <taxon>Tetramitia</taxon>
        <taxon>Eutetramitia</taxon>
        <taxon>Vahlkampfiidae</taxon>
        <taxon>Naegleria</taxon>
    </lineage>
</organism>
<feature type="transmembrane region" description="Helical" evidence="8">
    <location>
        <begin position="582"/>
        <end position="606"/>
    </location>
</feature>
<dbReference type="Pfam" id="PF25474">
    <property type="entry name" value="TPR_TmcB"/>
    <property type="match status" value="1"/>
</dbReference>
<dbReference type="InterPro" id="IPR057352">
    <property type="entry name" value="TPR_TmcB/C"/>
</dbReference>